<dbReference type="Gene3D" id="3.30.559.30">
    <property type="entry name" value="Nonribosomal peptide synthetase, condensation domain"/>
    <property type="match status" value="1"/>
</dbReference>
<dbReference type="InterPro" id="IPR023213">
    <property type="entry name" value="CAT-like_dom_sf"/>
</dbReference>
<dbReference type="Gene3D" id="3.30.559.10">
    <property type="entry name" value="Chloramphenicol acetyltransferase-like domain"/>
    <property type="match status" value="1"/>
</dbReference>
<sequence>MTIPAPIIADTITTVPLKGIEKLLVGSTTACCIIAHVVAVRTSDVQALVAAASSAWRAVLLRHPRMRGRISKTNAAEVVIAATVSEEEAAAQVLVSTAASPTEWQEIIQRHCAAVLPANRTTDYPFSLHLLLPSPDDDQQKVRIIVYSDHYASDGFSGLRVVHDFLSAAVAPETHQTVKSLPLLPPGIELYFRKTMRSSFSLPVWLIYKLFTLMSKSKCVFPLPPPSASGDTDKRFVGNAQFATGTEENLAANLAACKSNGTSLNAAFLAAMAAAFSRVPGAVVPPKRAGAASRVKYSVDYDMNIRSRVVPPLGGDHVGAYIAMTGIQQYASGMPLDTPFWTHARDVKKTTDKGFASYETGIRLRLFDSYFSKEPENLSTTPGADIIGDINFSNMGRYPFQTTHTLPNGGGSIEIDSVHYYNSHTGMGPAAIIFCSSVRATSYVMNTRVDAAASQRFFQDIVKLFEAVGTVAENETIGQFAARVLGE</sequence>
<dbReference type="EMBL" id="JADGJQ010000008">
    <property type="protein sequence ID" value="KAJ3182608.1"/>
    <property type="molecule type" value="Genomic_DNA"/>
</dbReference>
<gene>
    <name evidence="1" type="ORF">HDU87_007946</name>
</gene>
<comment type="caution">
    <text evidence="1">The sequence shown here is derived from an EMBL/GenBank/DDBJ whole genome shotgun (WGS) entry which is preliminary data.</text>
</comment>
<protein>
    <submittedName>
        <fullName evidence="1">Uncharacterized protein</fullName>
    </submittedName>
</protein>
<dbReference type="InterPro" id="IPR052058">
    <property type="entry name" value="Alcohol_O-acetyltransferase"/>
</dbReference>
<evidence type="ECO:0000313" key="1">
    <source>
        <dbReference type="EMBL" id="KAJ3182608.1"/>
    </source>
</evidence>
<reference evidence="1" key="1">
    <citation type="submission" date="2020-05" db="EMBL/GenBank/DDBJ databases">
        <title>Phylogenomic resolution of chytrid fungi.</title>
        <authorList>
            <person name="Stajich J.E."/>
            <person name="Amses K."/>
            <person name="Simmons R."/>
            <person name="Seto K."/>
            <person name="Myers J."/>
            <person name="Bonds A."/>
            <person name="Quandt C.A."/>
            <person name="Barry K."/>
            <person name="Liu P."/>
            <person name="Grigoriev I."/>
            <person name="Longcore J.E."/>
            <person name="James T.Y."/>
        </authorList>
    </citation>
    <scope>NUCLEOTIDE SEQUENCE</scope>
    <source>
        <strain evidence="1">JEL0379</strain>
    </source>
</reference>
<name>A0AAD5TRW8_9FUNG</name>
<evidence type="ECO:0000313" key="2">
    <source>
        <dbReference type="Proteomes" id="UP001212152"/>
    </source>
</evidence>
<dbReference type="PANTHER" id="PTHR28037">
    <property type="entry name" value="ALCOHOL O-ACETYLTRANSFERASE 1-RELATED"/>
    <property type="match status" value="1"/>
</dbReference>
<proteinExistence type="predicted"/>
<dbReference type="PANTHER" id="PTHR28037:SF1">
    <property type="entry name" value="ALCOHOL O-ACETYLTRANSFERASE 1-RELATED"/>
    <property type="match status" value="1"/>
</dbReference>
<organism evidence="1 2">
    <name type="scientific">Geranomyces variabilis</name>
    <dbReference type="NCBI Taxonomy" id="109894"/>
    <lineage>
        <taxon>Eukaryota</taxon>
        <taxon>Fungi</taxon>
        <taxon>Fungi incertae sedis</taxon>
        <taxon>Chytridiomycota</taxon>
        <taxon>Chytridiomycota incertae sedis</taxon>
        <taxon>Chytridiomycetes</taxon>
        <taxon>Spizellomycetales</taxon>
        <taxon>Powellomycetaceae</taxon>
        <taxon>Geranomyces</taxon>
    </lineage>
</organism>
<accession>A0AAD5TRW8</accession>
<dbReference type="SUPFAM" id="SSF52777">
    <property type="entry name" value="CoA-dependent acyltransferases"/>
    <property type="match status" value="2"/>
</dbReference>
<keyword evidence="2" id="KW-1185">Reference proteome</keyword>
<dbReference type="Proteomes" id="UP001212152">
    <property type="component" value="Unassembled WGS sequence"/>
</dbReference>
<dbReference type="AlphaFoldDB" id="A0AAD5TRW8"/>